<dbReference type="Gene3D" id="3.80.10.10">
    <property type="entry name" value="Ribonuclease Inhibitor"/>
    <property type="match status" value="3"/>
</dbReference>
<dbReference type="InterPro" id="IPR036020">
    <property type="entry name" value="WW_dom_sf"/>
</dbReference>
<keyword evidence="1" id="KW-0433">Leucine-rich repeat</keyword>
<feature type="region of interest" description="Disordered" evidence="4">
    <location>
        <begin position="1142"/>
        <end position="1165"/>
    </location>
</feature>
<dbReference type="PROSITE" id="PS51450">
    <property type="entry name" value="LRR"/>
    <property type="match status" value="5"/>
</dbReference>
<evidence type="ECO:0000256" key="1">
    <source>
        <dbReference type="ARBA" id="ARBA00022614"/>
    </source>
</evidence>
<evidence type="ECO:0000313" key="6">
    <source>
        <dbReference type="EMBL" id="ETV65049.1"/>
    </source>
</evidence>
<evidence type="ECO:0000256" key="4">
    <source>
        <dbReference type="SAM" id="MobiDB-lite"/>
    </source>
</evidence>
<dbReference type="RefSeq" id="XP_009845449.1">
    <property type="nucleotide sequence ID" value="XM_009847147.1"/>
</dbReference>
<dbReference type="GO" id="GO:0005737">
    <property type="term" value="C:cytoplasm"/>
    <property type="evidence" value="ECO:0007669"/>
    <property type="project" value="TreeGrafter"/>
</dbReference>
<keyword evidence="3" id="KW-0175">Coiled coil</keyword>
<dbReference type="InterPro" id="IPR011990">
    <property type="entry name" value="TPR-like_helical_dom_sf"/>
</dbReference>
<gene>
    <name evidence="6" type="ORF">H257_18137</name>
</gene>
<dbReference type="CDD" id="cd00201">
    <property type="entry name" value="WW"/>
    <property type="match status" value="2"/>
</dbReference>
<dbReference type="PANTHER" id="PTHR48051:SF1">
    <property type="entry name" value="RAS SUPPRESSOR PROTEIN 1"/>
    <property type="match status" value="1"/>
</dbReference>
<reference evidence="6" key="1">
    <citation type="submission" date="2013-12" db="EMBL/GenBank/DDBJ databases">
        <title>The Genome Sequence of Aphanomyces astaci APO3.</title>
        <authorList>
            <consortium name="The Broad Institute Genomics Platform"/>
            <person name="Russ C."/>
            <person name="Tyler B."/>
            <person name="van West P."/>
            <person name="Dieguez-Uribeondo J."/>
            <person name="Young S.K."/>
            <person name="Zeng Q."/>
            <person name="Gargeya S."/>
            <person name="Fitzgerald M."/>
            <person name="Abouelleil A."/>
            <person name="Alvarado L."/>
            <person name="Chapman S.B."/>
            <person name="Gainer-Dewar J."/>
            <person name="Goldberg J."/>
            <person name="Griggs A."/>
            <person name="Gujja S."/>
            <person name="Hansen M."/>
            <person name="Howarth C."/>
            <person name="Imamovic A."/>
            <person name="Ireland A."/>
            <person name="Larimer J."/>
            <person name="McCowan C."/>
            <person name="Murphy C."/>
            <person name="Pearson M."/>
            <person name="Poon T.W."/>
            <person name="Priest M."/>
            <person name="Roberts A."/>
            <person name="Saif S."/>
            <person name="Shea T."/>
            <person name="Sykes S."/>
            <person name="Wortman J."/>
            <person name="Nusbaum C."/>
            <person name="Birren B."/>
        </authorList>
    </citation>
    <scope>NUCLEOTIDE SEQUENCE [LARGE SCALE GENOMIC DNA]</scope>
    <source>
        <strain evidence="6">APO3</strain>
    </source>
</reference>
<dbReference type="SMART" id="SM00369">
    <property type="entry name" value="LRR_TYP"/>
    <property type="match status" value="12"/>
</dbReference>
<dbReference type="CDD" id="cd23767">
    <property type="entry name" value="IQCD"/>
    <property type="match status" value="1"/>
</dbReference>
<proteinExistence type="predicted"/>
<dbReference type="EMBL" id="KI913252">
    <property type="protein sequence ID" value="ETV65049.1"/>
    <property type="molecule type" value="Genomic_DNA"/>
</dbReference>
<feature type="domain" description="WW" evidence="5">
    <location>
        <begin position="3"/>
        <end position="37"/>
    </location>
</feature>
<feature type="compositionally biased region" description="Gly residues" evidence="4">
    <location>
        <begin position="1154"/>
        <end position="1165"/>
    </location>
</feature>
<dbReference type="GeneID" id="20820133"/>
<dbReference type="Pfam" id="PF00397">
    <property type="entry name" value="WW"/>
    <property type="match status" value="2"/>
</dbReference>
<dbReference type="InterPro" id="IPR032675">
    <property type="entry name" value="LRR_dom_sf"/>
</dbReference>
<dbReference type="Pfam" id="PF00560">
    <property type="entry name" value="LRR_1"/>
    <property type="match status" value="1"/>
</dbReference>
<feature type="coiled-coil region" evidence="3">
    <location>
        <begin position="1062"/>
        <end position="1091"/>
    </location>
</feature>
<organism evidence="6">
    <name type="scientific">Aphanomyces astaci</name>
    <name type="common">Crayfish plague agent</name>
    <dbReference type="NCBI Taxonomy" id="112090"/>
    <lineage>
        <taxon>Eukaryota</taxon>
        <taxon>Sar</taxon>
        <taxon>Stramenopiles</taxon>
        <taxon>Oomycota</taxon>
        <taxon>Saprolegniomycetes</taxon>
        <taxon>Saprolegniales</taxon>
        <taxon>Verrucalvaceae</taxon>
        <taxon>Aphanomyces</taxon>
    </lineage>
</organism>
<evidence type="ECO:0000259" key="5">
    <source>
        <dbReference type="PROSITE" id="PS50020"/>
    </source>
</evidence>
<dbReference type="SUPFAM" id="SSF51045">
    <property type="entry name" value="WW domain"/>
    <property type="match status" value="2"/>
</dbReference>
<dbReference type="Gene3D" id="1.25.40.10">
    <property type="entry name" value="Tetratricopeptide repeat domain"/>
    <property type="match status" value="1"/>
</dbReference>
<name>W4FDV9_APHAT</name>
<dbReference type="InterPro" id="IPR050216">
    <property type="entry name" value="LRR_domain-containing"/>
</dbReference>
<dbReference type="SUPFAM" id="SSF48452">
    <property type="entry name" value="TPR-like"/>
    <property type="match status" value="1"/>
</dbReference>
<dbReference type="SMART" id="SM00456">
    <property type="entry name" value="WW"/>
    <property type="match status" value="3"/>
</dbReference>
<dbReference type="PROSITE" id="PS50096">
    <property type="entry name" value="IQ"/>
    <property type="match status" value="2"/>
</dbReference>
<sequence>MSISLRDGWEEAVDPSTNRAFYFNRASNETSWVRPAANEDALWKARARVVLTKEAAVVLIQKMWRARTSRQYMQSLMQSLYKRIYDPSTQEYFYYNAQTGQSSWMTPRGLKTKPQTSPNVGDESDMLPPGWQATFDNVTQRVYYVNESTGESSWTMPLMPSHMSDELDEFSHTFQDHASAILIQAAWRGVLARNHFRGMLEAVDGSPIFIHKETQKRTRALLPFDPLHRRRVDSSGGISSERSLNLSKRRLPRSKAQIIVDAAEDSELDDIPVLEVNLSRLNAVVISGRVWNLEHLETLNLSGNQLGRIPSAIQDLTALVHLDVSHNHLTSLPVGLQTTATLRHLDASHNYIRSFSPKLWKLRGLTSLDLSYNVMTDLPFIEGDLRLLKETSAWQVSIGLLTALTALNLSHNQLTKCPALIDNCTALATVDLSYNSMPALESEFGNLRALEVCLLQHNALSELPDSLGRLSSLRTLDISYNQLQCLPPSIGSCAALIRLDGSYNQLTEIPSGIKSLTSLISFDLSHNPSLEFPNVLPFLERLETVALDHCGLPDVPTNAFAYSADMPLHTVRLSSNGITQVPLDVELLRNSLKLLHLGRNAISSIPTRLYECTQLVELHLSHNLVVTLPPGLANLNRLEVLDVSYNQLTVVPDDLVRLYHLRILNLAYNKLHQLPGRLGFLQRLEHLDLSHNALRWLPTTCHHLVRVKFVSAAFNQLERRPPFFYDGSVYVDWSNNPFKASEVTSRPLLDLVAKAKHDLAQRNYTTAAALFSNLLEQIASFPGVPKEVEPIRAQATFYRGICRYQQICQALAAIESLSDESSLLEKTIHEQRLVEPWGVKILSNDQVFVAQTRLNELVQQKITWRTAVTEWQVEATDDLNQSIRFKVEATTAAFTLGSLFVKTFQLPEAIEMLTNALTYFTNGLTPGAVPILLQRGDAWEQLGQPQLAKDDYKVVLGVIPFHEAATERLAALETHQAKYHVGFDTDSYKRAFAIEPSGICRRRNDPMISLALLNEIDSPAEFGEACDSLRDARQRAVYLEMMKKKEAKVARQERVAQVKQRMREIQECRAMEKEEEDQLEREAEIEFARRQKALELQREENERQWMQYEEAAQRWVESERERIRLEELEALEEARRKEEAKAEYKKRLARRGGLRQGGRTRGGKR</sequence>
<feature type="domain" description="WW" evidence="5">
    <location>
        <begin position="125"/>
        <end position="159"/>
    </location>
</feature>
<protein>
    <recommendedName>
        <fullName evidence="5">WW domain-containing protein</fullName>
    </recommendedName>
</protein>
<dbReference type="AlphaFoldDB" id="W4FDV9"/>
<dbReference type="VEuPathDB" id="FungiDB:H257_18137"/>
<accession>W4FDV9</accession>
<dbReference type="SUPFAM" id="SSF52058">
    <property type="entry name" value="L domain-like"/>
    <property type="match status" value="2"/>
</dbReference>
<dbReference type="InterPro" id="IPR000048">
    <property type="entry name" value="IQ_motif_EF-hand-BS"/>
</dbReference>
<dbReference type="PROSITE" id="PS50020">
    <property type="entry name" value="WW_DOMAIN_2"/>
    <property type="match status" value="3"/>
</dbReference>
<dbReference type="Gene3D" id="2.20.70.10">
    <property type="match status" value="3"/>
</dbReference>
<dbReference type="InterPro" id="IPR001202">
    <property type="entry name" value="WW_dom"/>
</dbReference>
<dbReference type="InterPro" id="IPR003591">
    <property type="entry name" value="Leu-rich_rpt_typical-subtyp"/>
</dbReference>
<dbReference type="SMART" id="SM00015">
    <property type="entry name" value="IQ"/>
    <property type="match status" value="2"/>
</dbReference>
<dbReference type="PROSITE" id="PS01159">
    <property type="entry name" value="WW_DOMAIN_1"/>
    <property type="match status" value="2"/>
</dbReference>
<evidence type="ECO:0000256" key="3">
    <source>
        <dbReference type="SAM" id="Coils"/>
    </source>
</evidence>
<dbReference type="PRINTS" id="PR00019">
    <property type="entry name" value="LEURICHRPT"/>
</dbReference>
<evidence type="ECO:0000256" key="2">
    <source>
        <dbReference type="ARBA" id="ARBA00022737"/>
    </source>
</evidence>
<dbReference type="InterPro" id="IPR001611">
    <property type="entry name" value="Leu-rich_rpt"/>
</dbReference>
<dbReference type="PANTHER" id="PTHR48051">
    <property type="match status" value="1"/>
</dbReference>
<dbReference type="OrthoDB" id="676979at2759"/>
<dbReference type="Pfam" id="PF13855">
    <property type="entry name" value="LRR_8"/>
    <property type="match status" value="2"/>
</dbReference>
<dbReference type="Pfam" id="PF00612">
    <property type="entry name" value="IQ"/>
    <property type="match status" value="1"/>
</dbReference>
<dbReference type="STRING" id="112090.W4FDV9"/>
<keyword evidence="2" id="KW-0677">Repeat</keyword>
<feature type="domain" description="WW" evidence="5">
    <location>
        <begin position="75"/>
        <end position="109"/>
    </location>
</feature>
<dbReference type="SMART" id="SM00364">
    <property type="entry name" value="LRR_BAC"/>
    <property type="match status" value="9"/>
</dbReference>